<comment type="caution">
    <text evidence="1">The sequence shown here is derived from an EMBL/GenBank/DDBJ whole genome shotgun (WGS) entry which is preliminary data.</text>
</comment>
<keyword evidence="2" id="KW-1185">Reference proteome</keyword>
<evidence type="ECO:0000313" key="1">
    <source>
        <dbReference type="EMBL" id="GAA2430735.1"/>
    </source>
</evidence>
<organism evidence="1 2">
    <name type="scientific">Actinomadura vinacea</name>
    <dbReference type="NCBI Taxonomy" id="115336"/>
    <lineage>
        <taxon>Bacteria</taxon>
        <taxon>Bacillati</taxon>
        <taxon>Actinomycetota</taxon>
        <taxon>Actinomycetes</taxon>
        <taxon>Streptosporangiales</taxon>
        <taxon>Thermomonosporaceae</taxon>
        <taxon>Actinomadura</taxon>
    </lineage>
</organism>
<dbReference type="Proteomes" id="UP001501231">
    <property type="component" value="Unassembled WGS sequence"/>
</dbReference>
<protein>
    <submittedName>
        <fullName evidence="1">Uncharacterized protein</fullName>
    </submittedName>
</protein>
<reference evidence="1 2" key="1">
    <citation type="journal article" date="2019" name="Int. J. Syst. Evol. Microbiol.">
        <title>The Global Catalogue of Microorganisms (GCM) 10K type strain sequencing project: providing services to taxonomists for standard genome sequencing and annotation.</title>
        <authorList>
            <consortium name="The Broad Institute Genomics Platform"/>
            <consortium name="The Broad Institute Genome Sequencing Center for Infectious Disease"/>
            <person name="Wu L."/>
            <person name="Ma J."/>
        </authorList>
    </citation>
    <scope>NUCLEOTIDE SEQUENCE [LARGE SCALE GENOMIC DNA]</scope>
    <source>
        <strain evidence="1 2">JCM 3325</strain>
    </source>
</reference>
<proteinExistence type="predicted"/>
<dbReference type="PANTHER" id="PTHR35010">
    <property type="entry name" value="BLL4672 PROTEIN-RELATED"/>
    <property type="match status" value="1"/>
</dbReference>
<evidence type="ECO:0000313" key="2">
    <source>
        <dbReference type="Proteomes" id="UP001501231"/>
    </source>
</evidence>
<sequence length="181" mass="18882">MVAAIARGLRLTPDERDHLFLLAGYRTALRDLRLQHVSPGLMRGMDGLAGTTAQVMGPLGETLLQTPSAVALLGDQTRYTGNVRSATYRCPCWSPRLLRVCQSATRGLPLSGEWDGPGLRLGLGGGEDVIKEVVQGVGVEFAVQRQGGADGLLADGSGNAESAFGDLLHLTGACGSRGAPT</sequence>
<dbReference type="EMBL" id="BAAARW010000020">
    <property type="protein sequence ID" value="GAA2430735.1"/>
    <property type="molecule type" value="Genomic_DNA"/>
</dbReference>
<name>A0ABN3JHW6_9ACTN</name>
<accession>A0ABN3JHW6</accession>
<dbReference type="PANTHER" id="PTHR35010:SF2">
    <property type="entry name" value="BLL4672 PROTEIN"/>
    <property type="match status" value="1"/>
</dbReference>
<gene>
    <name evidence="1" type="ORF">GCM10010191_50420</name>
</gene>